<proteinExistence type="predicted"/>
<comment type="caution">
    <text evidence="1">The sequence shown here is derived from an EMBL/GenBank/DDBJ whole genome shotgun (WGS) entry which is preliminary data.</text>
</comment>
<keyword evidence="2" id="KW-1185">Reference proteome</keyword>
<dbReference type="RefSeq" id="WP_230528359.1">
    <property type="nucleotide sequence ID" value="NZ_JAJGAK010000005.1"/>
</dbReference>
<sequence>MSEYDFTLRFALPRNSDDAADCLDRLRAGGCDDATIGVAKKGCIALKFLRIASTPEEAVLGALAAVFKAIPGARLVEAETAARRFA</sequence>
<reference evidence="1" key="1">
    <citation type="submission" date="2021-10" db="EMBL/GenBank/DDBJ databases">
        <authorList>
            <person name="Lyu M."/>
            <person name="Wang X."/>
            <person name="Meng X."/>
            <person name="Xu K."/>
        </authorList>
    </citation>
    <scope>NUCLEOTIDE SEQUENCE</scope>
    <source>
        <strain evidence="1">A6</strain>
    </source>
</reference>
<organism evidence="1 2">
    <name type="scientific">Noviluteimonas lactosilytica</name>
    <dbReference type="NCBI Taxonomy" id="2888523"/>
    <lineage>
        <taxon>Bacteria</taxon>
        <taxon>Pseudomonadati</taxon>
        <taxon>Pseudomonadota</taxon>
        <taxon>Gammaproteobacteria</taxon>
        <taxon>Lysobacterales</taxon>
        <taxon>Lysobacteraceae</taxon>
        <taxon>Noviluteimonas</taxon>
    </lineage>
</organism>
<name>A0ABS8JLS0_9GAMM</name>
<accession>A0ABS8JLS0</accession>
<evidence type="ECO:0008006" key="3">
    <source>
        <dbReference type="Google" id="ProtNLM"/>
    </source>
</evidence>
<protein>
    <recommendedName>
        <fullName evidence="3">DNA-binding protein</fullName>
    </recommendedName>
</protein>
<evidence type="ECO:0000313" key="1">
    <source>
        <dbReference type="EMBL" id="MCC8364562.1"/>
    </source>
</evidence>
<dbReference type="Proteomes" id="UP001165293">
    <property type="component" value="Unassembled WGS sequence"/>
</dbReference>
<dbReference type="EMBL" id="JAJGAK010000005">
    <property type="protein sequence ID" value="MCC8364562.1"/>
    <property type="molecule type" value="Genomic_DNA"/>
</dbReference>
<evidence type="ECO:0000313" key="2">
    <source>
        <dbReference type="Proteomes" id="UP001165293"/>
    </source>
</evidence>
<gene>
    <name evidence="1" type="ORF">LK996_15935</name>
</gene>